<evidence type="ECO:0000256" key="1">
    <source>
        <dbReference type="SAM" id="MobiDB-lite"/>
    </source>
</evidence>
<proteinExistence type="predicted"/>
<dbReference type="EMBL" id="ANHY01000014">
    <property type="protein sequence ID" value="EKV28961.1"/>
    <property type="molecule type" value="Genomic_DNA"/>
</dbReference>
<accession>K9HK21</accession>
<name>K9HK21_9PROT</name>
<organism evidence="2 3">
    <name type="scientific">Caenispirillum salinarum AK4</name>
    <dbReference type="NCBI Taxonomy" id="1238182"/>
    <lineage>
        <taxon>Bacteria</taxon>
        <taxon>Pseudomonadati</taxon>
        <taxon>Pseudomonadota</taxon>
        <taxon>Alphaproteobacteria</taxon>
        <taxon>Rhodospirillales</taxon>
        <taxon>Novispirillaceae</taxon>
        <taxon>Caenispirillum</taxon>
    </lineage>
</organism>
<feature type="region of interest" description="Disordered" evidence="1">
    <location>
        <begin position="1"/>
        <end position="46"/>
    </location>
</feature>
<feature type="compositionally biased region" description="Basic and acidic residues" evidence="1">
    <location>
        <begin position="29"/>
        <end position="44"/>
    </location>
</feature>
<dbReference type="Proteomes" id="UP000009881">
    <property type="component" value="Unassembled WGS sequence"/>
</dbReference>
<gene>
    <name evidence="2" type="ORF">C882_0725</name>
</gene>
<sequence>MNDGHGWSRRRSPDRQLGDRCVGTGAARQEARTPQGRDAREQAAARHAGHGYSSLLRFRAHLFHRLLQKWLSRMKMRCNCSVSERRCLLSRGSCHGTGWQALTLVNPVGTGRESPIARLTSVA</sequence>
<keyword evidence="3" id="KW-1185">Reference proteome</keyword>
<reference evidence="2 3" key="1">
    <citation type="journal article" date="2013" name="Genome Announc.">
        <title>Draft Genome Sequence of an Alphaproteobacterium, Caenispirillum salinarum AK4(T), Isolated from a Solar Saltern.</title>
        <authorList>
            <person name="Khatri I."/>
            <person name="Singh A."/>
            <person name="Korpole S."/>
            <person name="Pinnaka A.K."/>
            <person name="Subramanian S."/>
        </authorList>
    </citation>
    <scope>NUCLEOTIDE SEQUENCE [LARGE SCALE GENOMIC DNA]</scope>
    <source>
        <strain evidence="2 3">AK4</strain>
    </source>
</reference>
<evidence type="ECO:0000313" key="3">
    <source>
        <dbReference type="Proteomes" id="UP000009881"/>
    </source>
</evidence>
<evidence type="ECO:0000313" key="2">
    <source>
        <dbReference type="EMBL" id="EKV28961.1"/>
    </source>
</evidence>
<dbReference type="STRING" id="1238182.C882_0725"/>
<dbReference type="AlphaFoldDB" id="K9HK21"/>
<comment type="caution">
    <text evidence="2">The sequence shown here is derived from an EMBL/GenBank/DDBJ whole genome shotgun (WGS) entry which is preliminary data.</text>
</comment>
<protein>
    <submittedName>
        <fullName evidence="2">Uncharacterized protein</fullName>
    </submittedName>
</protein>